<dbReference type="EMBL" id="RJSG01000002">
    <property type="protein sequence ID" value="RNL80246.1"/>
    <property type="molecule type" value="Genomic_DNA"/>
</dbReference>
<protein>
    <submittedName>
        <fullName evidence="2">N-acetyltransferase</fullName>
    </submittedName>
</protein>
<evidence type="ECO:0000313" key="3">
    <source>
        <dbReference type="Proteomes" id="UP000277094"/>
    </source>
</evidence>
<evidence type="ECO:0000313" key="2">
    <source>
        <dbReference type="EMBL" id="RNL80246.1"/>
    </source>
</evidence>
<gene>
    <name evidence="2" type="ORF">EFL95_15230</name>
</gene>
<dbReference type="Pfam" id="PF00583">
    <property type="entry name" value="Acetyltransf_1"/>
    <property type="match status" value="1"/>
</dbReference>
<dbReference type="Proteomes" id="UP000277094">
    <property type="component" value="Unassembled WGS sequence"/>
</dbReference>
<dbReference type="RefSeq" id="WP_123234747.1">
    <property type="nucleotide sequence ID" value="NZ_RJSG01000002.1"/>
</dbReference>
<proteinExistence type="predicted"/>
<accession>A0A3N0DXL8</accession>
<dbReference type="GO" id="GO:0016747">
    <property type="term" value="F:acyltransferase activity, transferring groups other than amino-acyl groups"/>
    <property type="evidence" value="ECO:0007669"/>
    <property type="project" value="InterPro"/>
</dbReference>
<dbReference type="OrthoDB" id="4256927at2"/>
<dbReference type="Gene3D" id="3.40.630.30">
    <property type="match status" value="1"/>
</dbReference>
<name>A0A3N0DXL8_9ACTN</name>
<dbReference type="InterPro" id="IPR000182">
    <property type="entry name" value="GNAT_dom"/>
</dbReference>
<keyword evidence="2" id="KW-0808">Transferase</keyword>
<dbReference type="InterPro" id="IPR016181">
    <property type="entry name" value="Acyl_CoA_acyltransferase"/>
</dbReference>
<dbReference type="PROSITE" id="PS51186">
    <property type="entry name" value="GNAT"/>
    <property type="match status" value="1"/>
</dbReference>
<reference evidence="2 3" key="1">
    <citation type="submission" date="2018-11" db="EMBL/GenBank/DDBJ databases">
        <authorList>
            <person name="Li F."/>
        </authorList>
    </citation>
    <scope>NUCLEOTIDE SEQUENCE [LARGE SCALE GENOMIC DNA]</scope>
    <source>
        <strain evidence="2 3">KIS18-7</strain>
    </source>
</reference>
<dbReference type="SUPFAM" id="SSF55729">
    <property type="entry name" value="Acyl-CoA N-acyltransferases (Nat)"/>
    <property type="match status" value="1"/>
</dbReference>
<sequence length="166" mass="18429">MDQIRLRPLEPDDGALLQEIFDQLGPNSRYQRFLVPKLRLTSYELRVLTAVDHDQHEAVVALALPEERPIGVARFVRGAADPDVAEVAVEVVDSWHRRGIGSLLIRALVARAVDLHVEQLAAVMAHDNLAALRLLHHVPGELGRVPGNQGVAEYRLVLRPDLRPAC</sequence>
<keyword evidence="3" id="KW-1185">Reference proteome</keyword>
<feature type="domain" description="N-acetyltransferase" evidence="1">
    <location>
        <begin position="4"/>
        <end position="163"/>
    </location>
</feature>
<comment type="caution">
    <text evidence="2">The sequence shown here is derived from an EMBL/GenBank/DDBJ whole genome shotgun (WGS) entry which is preliminary data.</text>
</comment>
<evidence type="ECO:0000259" key="1">
    <source>
        <dbReference type="PROSITE" id="PS51186"/>
    </source>
</evidence>
<dbReference type="AlphaFoldDB" id="A0A3N0DXL8"/>
<organism evidence="2 3">
    <name type="scientific">Nocardioides marmorisolisilvae</name>
    <dbReference type="NCBI Taxonomy" id="1542737"/>
    <lineage>
        <taxon>Bacteria</taxon>
        <taxon>Bacillati</taxon>
        <taxon>Actinomycetota</taxon>
        <taxon>Actinomycetes</taxon>
        <taxon>Propionibacteriales</taxon>
        <taxon>Nocardioidaceae</taxon>
        <taxon>Nocardioides</taxon>
    </lineage>
</organism>